<dbReference type="Pfam" id="PF04264">
    <property type="entry name" value="YceI"/>
    <property type="match status" value="1"/>
</dbReference>
<dbReference type="SUPFAM" id="SSF101874">
    <property type="entry name" value="YceI-like"/>
    <property type="match status" value="1"/>
</dbReference>
<gene>
    <name evidence="3" type="ORF">DDF84_004075</name>
</gene>
<protein>
    <submittedName>
        <fullName evidence="3">Polyisoprenoid-binding protein</fullName>
    </submittedName>
</protein>
<dbReference type="Gene3D" id="2.40.128.110">
    <property type="entry name" value="Lipid/polyisoprenoid-binding, YceI-like"/>
    <property type="match status" value="1"/>
</dbReference>
<feature type="chain" id="PRO_5019809448" evidence="1">
    <location>
        <begin position="19"/>
        <end position="197"/>
    </location>
</feature>
<dbReference type="PANTHER" id="PTHR34406">
    <property type="entry name" value="PROTEIN YCEI"/>
    <property type="match status" value="1"/>
</dbReference>
<dbReference type="EMBL" id="CP037900">
    <property type="protein sequence ID" value="QBP08990.1"/>
    <property type="molecule type" value="Genomic_DNA"/>
</dbReference>
<dbReference type="Proteomes" id="UP000253772">
    <property type="component" value="Chromosome c1"/>
</dbReference>
<dbReference type="SMART" id="SM00867">
    <property type="entry name" value="YceI"/>
    <property type="match status" value="1"/>
</dbReference>
<accession>A0A482IQ33</accession>
<dbReference type="RefSeq" id="WP_017515074.1">
    <property type="nucleotide sequence ID" value="NZ_CP037900.1"/>
</dbReference>
<name>A0A482IQ33_9BURK</name>
<evidence type="ECO:0000313" key="4">
    <source>
        <dbReference type="Proteomes" id="UP000253772"/>
    </source>
</evidence>
<dbReference type="InterPro" id="IPR036761">
    <property type="entry name" value="TTHA0802/YceI-like_sf"/>
</dbReference>
<feature type="domain" description="Lipid/polyisoprenoid-binding YceI-like" evidence="2">
    <location>
        <begin position="22"/>
        <end position="187"/>
    </location>
</feature>
<evidence type="ECO:0000313" key="3">
    <source>
        <dbReference type="EMBL" id="QBP08990.1"/>
    </source>
</evidence>
<proteinExistence type="predicted"/>
<dbReference type="PANTHER" id="PTHR34406:SF2">
    <property type="entry name" value="PERIPLASMIC PROTEIN"/>
    <property type="match status" value="1"/>
</dbReference>
<evidence type="ECO:0000259" key="2">
    <source>
        <dbReference type="SMART" id="SM00867"/>
    </source>
</evidence>
<sequence length="197" mass="20927">MRVILPIAAALLASPALAAPATYTVDPTHTAVYFGASHFERTTVRGRFGKMDGRILYDPDSGTGSIDFTVDTDSVDTGNRSLDGVLRSAQFLDAQNFPVARLQANRFIVENGKLVAVEGSLSLHGISQPLRLEADRFSCGETVLFGVRRNVCGGDFHASFPRSAFGITRFLPEVGDLVTLQVSVEASPAGAAEPAGK</sequence>
<feature type="signal peptide" evidence="1">
    <location>
        <begin position="1"/>
        <end position="18"/>
    </location>
</feature>
<dbReference type="InterPro" id="IPR007372">
    <property type="entry name" value="Lipid/polyisoprenoid-bd_YceI"/>
</dbReference>
<keyword evidence="1" id="KW-0732">Signal</keyword>
<evidence type="ECO:0000256" key="1">
    <source>
        <dbReference type="SAM" id="SignalP"/>
    </source>
</evidence>
<dbReference type="AlphaFoldDB" id="A0A482IQ33"/>
<organism evidence="3 4">
    <name type="scientific">Cupriavidus metallidurans</name>
    <dbReference type="NCBI Taxonomy" id="119219"/>
    <lineage>
        <taxon>Bacteria</taxon>
        <taxon>Pseudomonadati</taxon>
        <taxon>Pseudomonadota</taxon>
        <taxon>Betaproteobacteria</taxon>
        <taxon>Burkholderiales</taxon>
        <taxon>Burkholderiaceae</taxon>
        <taxon>Cupriavidus</taxon>
    </lineage>
</organism>
<dbReference type="OrthoDB" id="9811006at2"/>
<reference evidence="3 4" key="1">
    <citation type="submission" date="2019-03" db="EMBL/GenBank/DDBJ databases">
        <title>Comparative insights into the high quality Complete genome sequence of highly metal resistant Cupriavidus metallidurans strain BS1 isolated from a gold-copper mine.</title>
        <authorList>
            <person name="Mazhar H.S."/>
            <person name="Rensing C."/>
        </authorList>
    </citation>
    <scope>NUCLEOTIDE SEQUENCE [LARGE SCALE GENOMIC DNA]</scope>
    <source>
        <strain evidence="3 4">BS1</strain>
    </source>
</reference>